<gene>
    <name evidence="3" type="ORF">HW932_01680</name>
</gene>
<evidence type="ECO:0000313" key="4">
    <source>
        <dbReference type="Proteomes" id="UP000592294"/>
    </source>
</evidence>
<accession>A0A850R089</accession>
<proteinExistence type="predicted"/>
<protein>
    <recommendedName>
        <fullName evidence="2">dATP/dGTP diphosphohydrolase N-terminal domain-containing protein</fullName>
    </recommendedName>
</protein>
<dbReference type="EMBL" id="JABZEO010000001">
    <property type="protein sequence ID" value="NVZ07969.1"/>
    <property type="molecule type" value="Genomic_DNA"/>
</dbReference>
<feature type="compositionally biased region" description="Polar residues" evidence="1">
    <location>
        <begin position="1"/>
        <end position="10"/>
    </location>
</feature>
<organism evidence="3 4">
    <name type="scientific">Allochromatium humboldtianum</name>
    <dbReference type="NCBI Taxonomy" id="504901"/>
    <lineage>
        <taxon>Bacteria</taxon>
        <taxon>Pseudomonadati</taxon>
        <taxon>Pseudomonadota</taxon>
        <taxon>Gammaproteobacteria</taxon>
        <taxon>Chromatiales</taxon>
        <taxon>Chromatiaceae</taxon>
        <taxon>Allochromatium</taxon>
    </lineage>
</organism>
<dbReference type="Proteomes" id="UP000592294">
    <property type="component" value="Unassembled WGS sequence"/>
</dbReference>
<feature type="region of interest" description="Disordered" evidence="1">
    <location>
        <begin position="1"/>
        <end position="28"/>
    </location>
</feature>
<comment type="caution">
    <text evidence="3">The sequence shown here is derived from an EMBL/GenBank/DDBJ whole genome shotgun (WGS) entry which is preliminary data.</text>
</comment>
<keyword evidence="4" id="KW-1185">Reference proteome</keyword>
<feature type="domain" description="dATP/dGTP diphosphohydrolase N-terminal" evidence="2">
    <location>
        <begin position="21"/>
        <end position="112"/>
    </location>
</feature>
<dbReference type="InterPro" id="IPR044038">
    <property type="entry name" value="dATP/dGTP_diPOhydrolase_N"/>
</dbReference>
<dbReference type="AlphaFoldDB" id="A0A850R089"/>
<feature type="compositionally biased region" description="Basic and acidic residues" evidence="1">
    <location>
        <begin position="12"/>
        <end position="28"/>
    </location>
</feature>
<name>A0A850R089_9GAMM</name>
<dbReference type="RefSeq" id="WP_176974763.1">
    <property type="nucleotide sequence ID" value="NZ_JABZEO010000001.1"/>
</dbReference>
<reference evidence="3 4" key="1">
    <citation type="submission" date="2020-06" db="EMBL/GenBank/DDBJ databases">
        <title>Whole-genome sequence of Allochromatium humboldtianum DSM 21881, type strain.</title>
        <authorList>
            <person name="Kyndt J.A."/>
            <person name="Meyer T.E."/>
        </authorList>
    </citation>
    <scope>NUCLEOTIDE SEQUENCE [LARGE SCALE GENOMIC DNA]</scope>
    <source>
        <strain evidence="3 4">DSM 21881</strain>
    </source>
</reference>
<dbReference type="Pfam" id="PF18909">
    <property type="entry name" value="dGTP_diPhyd_N"/>
    <property type="match status" value="1"/>
</dbReference>
<evidence type="ECO:0000313" key="3">
    <source>
        <dbReference type="EMBL" id="NVZ07969.1"/>
    </source>
</evidence>
<sequence length="113" mass="12422">MSLECNTPTAETDPHGRDPHAPGAKLDAHKPRTGLVLLGFNRALTEVARVGTFGANKYTDHGWLSVPNGRERYTDALLRHLLTDESHDPDSGLLHAAHAAWNALARLELQLRQ</sequence>
<evidence type="ECO:0000256" key="1">
    <source>
        <dbReference type="SAM" id="MobiDB-lite"/>
    </source>
</evidence>
<evidence type="ECO:0000259" key="2">
    <source>
        <dbReference type="Pfam" id="PF18909"/>
    </source>
</evidence>